<dbReference type="Proteomes" id="UP000557566">
    <property type="component" value="Unassembled WGS sequence"/>
</dbReference>
<evidence type="ECO:0000313" key="1">
    <source>
        <dbReference type="EMBL" id="KAF4509160.1"/>
    </source>
</evidence>
<keyword evidence="2" id="KW-1185">Reference proteome</keyword>
<sequence>MRFMLELRWKWSNNAQAPLETNLSGATCQSNHIVKLWMAKQVCHRELKPSPTSLRHHLHHGNRVAPKLKKTIFMPDLGRFDVENLAPNLAYLSLSLRHVCPWLSSQASPRTWSSTYFRERSTINLAISVERHLVQDLNVPGYHIGG</sequence>
<protein>
    <submittedName>
        <fullName evidence="1">Uncharacterized protein</fullName>
    </submittedName>
</protein>
<comment type="caution">
    <text evidence="1">The sequence shown here is derived from an EMBL/GenBank/DDBJ whole genome shotgun (WGS) entry which is preliminary data.</text>
</comment>
<gene>
    <name evidence="1" type="ORF">G6O67_005452</name>
</gene>
<dbReference type="EMBL" id="JAAVMX010000005">
    <property type="protein sequence ID" value="KAF4509160.1"/>
    <property type="molecule type" value="Genomic_DNA"/>
</dbReference>
<accession>A0A8H4PRL7</accession>
<dbReference type="AlphaFoldDB" id="A0A8H4PRL7"/>
<proteinExistence type="predicted"/>
<evidence type="ECO:0000313" key="2">
    <source>
        <dbReference type="Proteomes" id="UP000557566"/>
    </source>
</evidence>
<reference evidence="1 2" key="1">
    <citation type="journal article" date="2020" name="Genome Biol. Evol.">
        <title>A new high-quality draft genome assembly of the Chinese cordyceps Ophiocordyceps sinensis.</title>
        <authorList>
            <person name="Shu R."/>
            <person name="Zhang J."/>
            <person name="Meng Q."/>
            <person name="Zhang H."/>
            <person name="Zhou G."/>
            <person name="Li M."/>
            <person name="Wu P."/>
            <person name="Zhao Y."/>
            <person name="Chen C."/>
            <person name="Qin Q."/>
        </authorList>
    </citation>
    <scope>NUCLEOTIDE SEQUENCE [LARGE SCALE GENOMIC DNA]</scope>
    <source>
        <strain evidence="1 2">IOZ07</strain>
    </source>
</reference>
<organism evidence="1 2">
    <name type="scientific">Ophiocordyceps sinensis</name>
    <dbReference type="NCBI Taxonomy" id="72228"/>
    <lineage>
        <taxon>Eukaryota</taxon>
        <taxon>Fungi</taxon>
        <taxon>Dikarya</taxon>
        <taxon>Ascomycota</taxon>
        <taxon>Pezizomycotina</taxon>
        <taxon>Sordariomycetes</taxon>
        <taxon>Hypocreomycetidae</taxon>
        <taxon>Hypocreales</taxon>
        <taxon>Ophiocordycipitaceae</taxon>
        <taxon>Ophiocordyceps</taxon>
    </lineage>
</organism>
<name>A0A8H4PRL7_9HYPO</name>